<name>A0A328A628_9STAP</name>
<keyword evidence="1" id="KW-0812">Transmembrane</keyword>
<dbReference type="EMBL" id="PZJG01000001">
    <property type="protein sequence ID" value="RAK50003.1"/>
    <property type="molecule type" value="Genomic_DNA"/>
</dbReference>
<sequence length="75" mass="9001">MIRNFELKFINFCIGLIYIILLSKFIYWLGHYIFDYDLKIFEVIDLLYANTFITVTFVGLVVFLEIYGETKESKK</sequence>
<evidence type="ECO:0000313" key="3">
    <source>
        <dbReference type="Proteomes" id="UP000249579"/>
    </source>
</evidence>
<proteinExistence type="predicted"/>
<keyword evidence="1" id="KW-0472">Membrane</keyword>
<accession>A0A328A628</accession>
<feature type="transmembrane region" description="Helical" evidence="1">
    <location>
        <begin position="46"/>
        <end position="67"/>
    </location>
</feature>
<reference evidence="2 3" key="1">
    <citation type="journal article" date="2018" name="Front. Microbiol.">
        <title>Description and Comparative Genomics of Macrococcus caseolyticus subsp. hominis subsp. nov., Macrococcus goetzii sp. nov., Macrococcus epidermidis sp. nov., and Macrococcus bohemicus sp. nov., Novel Macrococci From Human Clinical Material With Virulence Potential and Suspected Uptake of Foreign DNA by Natural Transformation.</title>
        <authorList>
            <person name="Maslanova I."/>
            <person name="Wertheimer Z."/>
            <person name="Sedlacek I."/>
            <person name="Svec P."/>
            <person name="Indrakova A."/>
            <person name="Kovarovic V."/>
            <person name="Schumann P."/>
            <person name="Sproer C."/>
            <person name="Kralova S."/>
            <person name="Sedo O."/>
            <person name="Kristofova L."/>
            <person name="Vrbovska V."/>
            <person name="Fuzik T."/>
            <person name="Petras P."/>
            <person name="Zdrahal Z."/>
            <person name="Ruzickova V."/>
            <person name="Doskar J."/>
            <person name="Pantucek R."/>
        </authorList>
    </citation>
    <scope>NUCLEOTIDE SEQUENCE [LARGE SCALE GENOMIC DNA]</scope>
    <source>
        <strain evidence="2 3">03/115</strain>
    </source>
</reference>
<evidence type="ECO:0000256" key="1">
    <source>
        <dbReference type="SAM" id="Phobius"/>
    </source>
</evidence>
<dbReference type="Proteomes" id="UP000249579">
    <property type="component" value="Unassembled WGS sequence"/>
</dbReference>
<feature type="transmembrane region" description="Helical" evidence="1">
    <location>
        <begin position="12"/>
        <end position="34"/>
    </location>
</feature>
<evidence type="ECO:0000313" key="2">
    <source>
        <dbReference type="EMBL" id="RAK50003.1"/>
    </source>
</evidence>
<protein>
    <submittedName>
        <fullName evidence="2">Uncharacterized protein</fullName>
    </submittedName>
</protein>
<gene>
    <name evidence="2" type="ORF">BHX94_00640</name>
</gene>
<keyword evidence="1" id="KW-1133">Transmembrane helix</keyword>
<comment type="caution">
    <text evidence="2">The sequence shown here is derived from an EMBL/GenBank/DDBJ whole genome shotgun (WGS) entry which is preliminary data.</text>
</comment>
<organism evidence="2 3">
    <name type="scientific">Macrococcoides bohemicum</name>
    <dbReference type="NCBI Taxonomy" id="1903056"/>
    <lineage>
        <taxon>Bacteria</taxon>
        <taxon>Bacillati</taxon>
        <taxon>Bacillota</taxon>
        <taxon>Bacilli</taxon>
        <taxon>Bacillales</taxon>
        <taxon>Staphylococcaceae</taxon>
        <taxon>Macrococcoides</taxon>
    </lineage>
</organism>
<dbReference type="AlphaFoldDB" id="A0A328A628"/>